<dbReference type="Gene3D" id="3.60.15.10">
    <property type="entry name" value="Ribonuclease Z/Hydroxyacylglutathione hydrolase-like"/>
    <property type="match status" value="1"/>
</dbReference>
<dbReference type="EMBL" id="JNBS01001710">
    <property type="protein sequence ID" value="OQS00346.1"/>
    <property type="molecule type" value="Genomic_DNA"/>
</dbReference>
<feature type="region of interest" description="Disordered" evidence="1">
    <location>
        <begin position="32"/>
        <end position="56"/>
    </location>
</feature>
<feature type="domain" description="Metallo-beta-lactamase" evidence="2">
    <location>
        <begin position="313"/>
        <end position="507"/>
    </location>
</feature>
<dbReference type="Pfam" id="PF12706">
    <property type="entry name" value="Lactamase_B_2"/>
    <property type="match status" value="1"/>
</dbReference>
<protein>
    <submittedName>
        <fullName evidence="3">Nuclear ribonuclease Z</fullName>
    </submittedName>
</protein>
<dbReference type="OrthoDB" id="527344at2759"/>
<dbReference type="SUPFAM" id="SSF56281">
    <property type="entry name" value="Metallo-hydrolase/oxidoreductase"/>
    <property type="match status" value="1"/>
</dbReference>
<gene>
    <name evidence="3" type="ORF">THRCLA_05998</name>
</gene>
<keyword evidence="4" id="KW-1185">Reference proteome</keyword>
<proteinExistence type="predicted"/>
<dbReference type="Proteomes" id="UP000243217">
    <property type="component" value="Unassembled WGS sequence"/>
</dbReference>
<dbReference type="STRING" id="74557.A0A1V9ZQP9"/>
<evidence type="ECO:0000313" key="4">
    <source>
        <dbReference type="Proteomes" id="UP000243217"/>
    </source>
</evidence>
<accession>A0A1V9ZQP9</accession>
<dbReference type="PANTHER" id="PTHR46504">
    <property type="entry name" value="TRNASE Z TRZ1"/>
    <property type="match status" value="1"/>
</dbReference>
<dbReference type="AlphaFoldDB" id="A0A1V9ZQP9"/>
<organism evidence="3 4">
    <name type="scientific">Thraustotheca clavata</name>
    <dbReference type="NCBI Taxonomy" id="74557"/>
    <lineage>
        <taxon>Eukaryota</taxon>
        <taxon>Sar</taxon>
        <taxon>Stramenopiles</taxon>
        <taxon>Oomycota</taxon>
        <taxon>Saprolegniomycetes</taxon>
        <taxon>Saprolegniales</taxon>
        <taxon>Achlyaceae</taxon>
        <taxon>Thraustotheca</taxon>
    </lineage>
</organism>
<dbReference type="PANTHER" id="PTHR46504:SF2">
    <property type="entry name" value="TRNASE Z TRZ1"/>
    <property type="match status" value="1"/>
</dbReference>
<evidence type="ECO:0000256" key="1">
    <source>
        <dbReference type="SAM" id="MobiDB-lite"/>
    </source>
</evidence>
<reference evidence="3 4" key="1">
    <citation type="journal article" date="2014" name="Genome Biol. Evol.">
        <title>The secreted proteins of Achlya hypogyna and Thraustotheca clavata identify the ancestral oomycete secretome and reveal gene acquisitions by horizontal gene transfer.</title>
        <authorList>
            <person name="Misner I."/>
            <person name="Blouin N."/>
            <person name="Leonard G."/>
            <person name="Richards T.A."/>
            <person name="Lane C.E."/>
        </authorList>
    </citation>
    <scope>NUCLEOTIDE SEQUENCE [LARGE SCALE GENOMIC DNA]</scope>
    <source>
        <strain evidence="3 4">ATCC 34112</strain>
    </source>
</reference>
<sequence>MRSAKATSTSVRKQWFDQATLALVTNAQERAMKAKTKKQGAKDLAREARQRSSQLSTSSDTVGVSFAGAAFQADYFSSKFAKRGMLVYSIIQDLLSKSSSLINGSDEITVASFGGGPGTDAAGIVWIQKEFFPNCTVECTLFDYETSWKRYVKTLDSLFGDAVNVNFRPCDVTQPVNSDANRHVCEVDTMDILLFCYVCHETSSRQTTLQFYTDIALNAKSGAFVILADVKTTSKRCLEEVATTMIQARRIERLNLSKPPNAEVICDIDMVHLETLPQVSINAIAGIASCCYVQSMDVAFDMGITFGKAVGQKHVFITHGHIDHIKALPGHVGERALNKMAPATYYVPKHLTENIKQILAAYESMTEAALPANIVGVEAGMSFRISSTVLVKAFATVHRVPSLGYVAYRVSRQLKPEYVGLDREELIALRKAKVLIENEVLIPEVAYTGDTQIDFFDSSNEENNADFLRANDKTSPAKATERGHIHVQQLLAMQYRFENQHVVLTHFSARYSLPVLEKLLTFDPSIQPQLWIAHGQFSTSLYCSRD</sequence>
<dbReference type="InterPro" id="IPR001279">
    <property type="entry name" value="Metallo-B-lactamas"/>
</dbReference>
<name>A0A1V9ZQP9_9STRA</name>
<evidence type="ECO:0000313" key="3">
    <source>
        <dbReference type="EMBL" id="OQS00346.1"/>
    </source>
</evidence>
<dbReference type="InterPro" id="IPR036866">
    <property type="entry name" value="RibonucZ/Hydroxyglut_hydro"/>
</dbReference>
<comment type="caution">
    <text evidence="3">The sequence shown here is derived from an EMBL/GenBank/DDBJ whole genome shotgun (WGS) entry which is preliminary data.</text>
</comment>
<feature type="compositionally biased region" description="Basic and acidic residues" evidence="1">
    <location>
        <begin position="40"/>
        <end position="50"/>
    </location>
</feature>
<evidence type="ECO:0000259" key="2">
    <source>
        <dbReference type="Pfam" id="PF12706"/>
    </source>
</evidence>